<dbReference type="InParanoid" id="A0A1X7UVE1"/>
<name>A0A1X7UVE1_AMPQE</name>
<dbReference type="EnsemblMetazoa" id="Aqu2.1.31494_001">
    <property type="protein sequence ID" value="Aqu2.1.31494_001"/>
    <property type="gene ID" value="Aqu2.1.31494"/>
</dbReference>
<evidence type="ECO:0000313" key="2">
    <source>
        <dbReference type="EnsemblMetazoa" id="Aqu2.1.31494_001"/>
    </source>
</evidence>
<accession>A0A1X7UVE1</accession>
<organism evidence="2">
    <name type="scientific">Amphimedon queenslandica</name>
    <name type="common">Sponge</name>
    <dbReference type="NCBI Taxonomy" id="400682"/>
    <lineage>
        <taxon>Eukaryota</taxon>
        <taxon>Metazoa</taxon>
        <taxon>Porifera</taxon>
        <taxon>Demospongiae</taxon>
        <taxon>Heteroscleromorpha</taxon>
        <taxon>Haplosclerida</taxon>
        <taxon>Niphatidae</taxon>
        <taxon>Amphimedon</taxon>
    </lineage>
</organism>
<dbReference type="AlphaFoldDB" id="A0A1X7UVE1"/>
<keyword evidence="1" id="KW-0472">Membrane</keyword>
<protein>
    <submittedName>
        <fullName evidence="2">Uncharacterized protein</fullName>
    </submittedName>
</protein>
<keyword evidence="3" id="KW-1185">Reference proteome</keyword>
<dbReference type="Proteomes" id="UP000007879">
    <property type="component" value="Unassembled WGS sequence"/>
</dbReference>
<evidence type="ECO:0000313" key="3">
    <source>
        <dbReference type="Proteomes" id="UP000007879"/>
    </source>
</evidence>
<sequence>MAEAWINGNPAERRFSLLKTALLPLIRSKDAINGAEYYLQLLQALQTRYPERNEPVPASTLMHSALKTIGCPQNLLGDFSYPPTNDESIIQFELMLALLSVLNSLPNDKYYDFRVRATGRFFNHQPVIGEVPLHVFIESLYDGGAMVPNNVSVFLGYLDELECQNFKQPLLDFVQRNNFNITQGQHDQVKKKTSHHKALICLALIAALFFTILSLAGVGLFVGYTSDTAPIVSTEYFNDSYTGAPICYDSFDTKLVQVTTNSTGFSADLFLVPESDIVYERYTFPEKKLRSLKDIDIIESIAFGYPDFDDDHRPLYSNVKAGVISYRINLKSSYQSDCYIKVFLYDLYDRYRNKFNYPSTSNDGSIAHSDCIDVGNSTVNLTLIPNKPILIAAFTNKYEVLLDAYAMVELTQVNTSRLSSSCTVSSSNPCNINFSRYPVRNTRECILITSHGAGSVSLTSVTLSLNGVKLIGISSIGLFGSIAAVLIFLVVFLCVKRNCTRRKNYEPLADLSNANGIQ</sequence>
<reference evidence="3" key="1">
    <citation type="journal article" date="2010" name="Nature">
        <title>The Amphimedon queenslandica genome and the evolution of animal complexity.</title>
        <authorList>
            <person name="Srivastava M."/>
            <person name="Simakov O."/>
            <person name="Chapman J."/>
            <person name="Fahey B."/>
            <person name="Gauthier M.E."/>
            <person name="Mitros T."/>
            <person name="Richards G.S."/>
            <person name="Conaco C."/>
            <person name="Dacre M."/>
            <person name="Hellsten U."/>
            <person name="Larroux C."/>
            <person name="Putnam N.H."/>
            <person name="Stanke M."/>
            <person name="Adamska M."/>
            <person name="Darling A."/>
            <person name="Degnan S.M."/>
            <person name="Oakley T.H."/>
            <person name="Plachetzki D.C."/>
            <person name="Zhai Y."/>
            <person name="Adamski M."/>
            <person name="Calcino A."/>
            <person name="Cummins S.F."/>
            <person name="Goodstein D.M."/>
            <person name="Harris C."/>
            <person name="Jackson D.J."/>
            <person name="Leys S.P."/>
            <person name="Shu S."/>
            <person name="Woodcroft B.J."/>
            <person name="Vervoort M."/>
            <person name="Kosik K.S."/>
            <person name="Manning G."/>
            <person name="Degnan B.M."/>
            <person name="Rokhsar D.S."/>
        </authorList>
    </citation>
    <scope>NUCLEOTIDE SEQUENCE [LARGE SCALE GENOMIC DNA]</scope>
</reference>
<keyword evidence="1" id="KW-1133">Transmembrane helix</keyword>
<reference evidence="2" key="2">
    <citation type="submission" date="2017-05" db="UniProtKB">
        <authorList>
            <consortium name="EnsemblMetazoa"/>
        </authorList>
    </citation>
    <scope>IDENTIFICATION</scope>
</reference>
<dbReference type="KEGG" id="aqu:109582056"/>
<keyword evidence="1" id="KW-0812">Transmembrane</keyword>
<feature type="transmembrane region" description="Helical" evidence="1">
    <location>
        <begin position="198"/>
        <end position="224"/>
    </location>
</feature>
<evidence type="ECO:0000256" key="1">
    <source>
        <dbReference type="SAM" id="Phobius"/>
    </source>
</evidence>
<dbReference type="EnsemblMetazoa" id="XM_019996623.1">
    <property type="protein sequence ID" value="XP_019852182.1"/>
    <property type="gene ID" value="LOC109582056"/>
</dbReference>
<proteinExistence type="predicted"/>
<gene>
    <name evidence="2" type="primary">109582056</name>
</gene>
<feature type="transmembrane region" description="Helical" evidence="1">
    <location>
        <begin position="470"/>
        <end position="495"/>
    </location>
</feature>